<dbReference type="EMBL" id="CADCTT010000076">
    <property type="protein sequence ID" value="CAA9294913.1"/>
    <property type="molecule type" value="Genomic_DNA"/>
</dbReference>
<reference evidence="1" key="1">
    <citation type="submission" date="2020-02" db="EMBL/GenBank/DDBJ databases">
        <authorList>
            <person name="Meier V. D."/>
        </authorList>
    </citation>
    <scope>NUCLEOTIDE SEQUENCE</scope>
    <source>
        <strain evidence="1">AVDCRST_MAG61</strain>
    </source>
</reference>
<dbReference type="AlphaFoldDB" id="A0A6J4K3Q1"/>
<gene>
    <name evidence="1" type="ORF">AVDCRST_MAG61-488</name>
</gene>
<name>A0A6J4K3Q1_9ACTN</name>
<feature type="non-terminal residue" evidence="1">
    <location>
        <position position="76"/>
    </location>
</feature>
<feature type="non-terminal residue" evidence="1">
    <location>
        <position position="1"/>
    </location>
</feature>
<sequence length="76" mass="7860">HRDRRSDPRARLRAVRVRPVAAERAGAGRLAGAALHLGDARRPPGAVRAGDPCGPEYSASDAVQGAWAGSSAHLAL</sequence>
<proteinExistence type="predicted"/>
<evidence type="ECO:0000313" key="1">
    <source>
        <dbReference type="EMBL" id="CAA9294913.1"/>
    </source>
</evidence>
<organism evidence="1">
    <name type="scientific">uncultured Friedmanniella sp</name>
    <dbReference type="NCBI Taxonomy" id="335381"/>
    <lineage>
        <taxon>Bacteria</taxon>
        <taxon>Bacillati</taxon>
        <taxon>Actinomycetota</taxon>
        <taxon>Actinomycetes</taxon>
        <taxon>Propionibacteriales</taxon>
        <taxon>Nocardioidaceae</taxon>
        <taxon>Friedmanniella</taxon>
        <taxon>environmental samples</taxon>
    </lineage>
</organism>
<protein>
    <submittedName>
        <fullName evidence="1">Uncharacterized protein</fullName>
    </submittedName>
</protein>
<accession>A0A6J4K3Q1</accession>